<dbReference type="PANTHER" id="PTHR46309">
    <property type="entry name" value="PHD FINGER PROTEIN 12"/>
    <property type="match status" value="1"/>
</dbReference>
<feature type="region of interest" description="Disordered" evidence="7">
    <location>
        <begin position="1"/>
        <end position="105"/>
    </location>
</feature>
<evidence type="ECO:0000256" key="6">
    <source>
        <dbReference type="PROSITE-ProRule" id="PRU00146"/>
    </source>
</evidence>
<dbReference type="InterPro" id="IPR016181">
    <property type="entry name" value="Acyl_CoA_acyltransferase"/>
</dbReference>
<dbReference type="GO" id="GO:0008270">
    <property type="term" value="F:zinc ion binding"/>
    <property type="evidence" value="ECO:0007669"/>
    <property type="project" value="UniProtKB-KW"/>
</dbReference>
<feature type="compositionally biased region" description="Basic and acidic residues" evidence="7">
    <location>
        <begin position="286"/>
        <end position="298"/>
    </location>
</feature>
<feature type="region of interest" description="Disordered" evidence="7">
    <location>
        <begin position="119"/>
        <end position="181"/>
    </location>
</feature>
<dbReference type="InterPro" id="IPR011011">
    <property type="entry name" value="Znf_FYVE_PHD"/>
</dbReference>
<feature type="region of interest" description="Disordered" evidence="7">
    <location>
        <begin position="1532"/>
        <end position="1553"/>
    </location>
</feature>
<evidence type="ECO:0000313" key="11">
    <source>
        <dbReference type="Proteomes" id="UP001179952"/>
    </source>
</evidence>
<dbReference type="Proteomes" id="UP001179952">
    <property type="component" value="Unassembled WGS sequence"/>
</dbReference>
<dbReference type="InterPro" id="IPR001965">
    <property type="entry name" value="Znf_PHD"/>
</dbReference>
<evidence type="ECO:0000256" key="5">
    <source>
        <dbReference type="ARBA" id="ARBA00023242"/>
    </source>
</evidence>
<dbReference type="PROSITE" id="PS01359">
    <property type="entry name" value="ZF_PHD_1"/>
    <property type="match status" value="1"/>
</dbReference>
<dbReference type="SUPFAM" id="SSF55729">
    <property type="entry name" value="Acyl-CoA N-acyltransferases (Nat)"/>
    <property type="match status" value="1"/>
</dbReference>
<keyword evidence="2" id="KW-0479">Metal-binding</keyword>
<keyword evidence="5" id="KW-0539">Nucleus</keyword>
<dbReference type="InterPro" id="IPR032308">
    <property type="entry name" value="TDBD"/>
</dbReference>
<dbReference type="PANTHER" id="PTHR46309:SF1">
    <property type="entry name" value="PHD FINGER PROTEIN 12"/>
    <property type="match status" value="1"/>
</dbReference>
<feature type="region of interest" description="Disordered" evidence="7">
    <location>
        <begin position="796"/>
        <end position="833"/>
    </location>
</feature>
<feature type="compositionally biased region" description="Polar residues" evidence="7">
    <location>
        <begin position="1533"/>
        <end position="1553"/>
    </location>
</feature>
<dbReference type="SUPFAM" id="SSF57903">
    <property type="entry name" value="FYVE/PHD zinc finger"/>
    <property type="match status" value="1"/>
</dbReference>
<keyword evidence="4" id="KW-0862">Zinc</keyword>
<gene>
    <name evidence="10" type="ORF">QJS04_geneDACA013030</name>
</gene>
<feature type="compositionally biased region" description="Basic and acidic residues" evidence="7">
    <location>
        <begin position="857"/>
        <end position="867"/>
    </location>
</feature>
<dbReference type="Pfam" id="PF16135">
    <property type="entry name" value="TDBD"/>
    <property type="match status" value="1"/>
</dbReference>
<feature type="compositionally biased region" description="Basic residues" evidence="7">
    <location>
        <begin position="87"/>
        <end position="101"/>
    </location>
</feature>
<protein>
    <recommendedName>
        <fullName evidence="12">PHD-type domain-containing protein</fullName>
    </recommendedName>
</protein>
<dbReference type="Gene3D" id="3.30.40.10">
    <property type="entry name" value="Zinc/RING finger domain, C3HC4 (zinc finger)"/>
    <property type="match status" value="1"/>
</dbReference>
<comment type="caution">
    <text evidence="10">The sequence shown here is derived from an EMBL/GenBank/DDBJ whole genome shotgun (WGS) entry which is preliminary data.</text>
</comment>
<dbReference type="Pfam" id="PF00628">
    <property type="entry name" value="PHD"/>
    <property type="match status" value="1"/>
</dbReference>
<evidence type="ECO:0000313" key="10">
    <source>
        <dbReference type="EMBL" id="KAK1272116.1"/>
    </source>
</evidence>
<feature type="compositionally biased region" description="Basic and acidic residues" evidence="7">
    <location>
        <begin position="77"/>
        <end position="86"/>
    </location>
</feature>
<dbReference type="GO" id="GO:0016747">
    <property type="term" value="F:acyltransferase activity, transferring groups other than amino-acyl groups"/>
    <property type="evidence" value="ECO:0007669"/>
    <property type="project" value="InterPro"/>
</dbReference>
<dbReference type="PROSITE" id="PS50016">
    <property type="entry name" value="ZF_PHD_2"/>
    <property type="match status" value="1"/>
</dbReference>
<dbReference type="CDD" id="cd15532">
    <property type="entry name" value="PHD2_CHD_II"/>
    <property type="match status" value="1"/>
</dbReference>
<feature type="compositionally biased region" description="Polar residues" evidence="7">
    <location>
        <begin position="816"/>
        <end position="826"/>
    </location>
</feature>
<evidence type="ECO:0000256" key="2">
    <source>
        <dbReference type="ARBA" id="ARBA00022723"/>
    </source>
</evidence>
<name>A0AAV9B6Z2_ACOGR</name>
<dbReference type="GO" id="GO:0006357">
    <property type="term" value="P:regulation of transcription by RNA polymerase II"/>
    <property type="evidence" value="ECO:0007669"/>
    <property type="project" value="TreeGrafter"/>
</dbReference>
<dbReference type="InterPro" id="IPR013083">
    <property type="entry name" value="Znf_RING/FYVE/PHD"/>
</dbReference>
<feature type="domain" description="PHD-type" evidence="8">
    <location>
        <begin position="490"/>
        <end position="535"/>
    </location>
</feature>
<reference evidence="10" key="2">
    <citation type="submission" date="2023-06" db="EMBL/GenBank/DDBJ databases">
        <authorList>
            <person name="Ma L."/>
            <person name="Liu K.-W."/>
            <person name="Li Z."/>
            <person name="Hsiao Y.-Y."/>
            <person name="Qi Y."/>
            <person name="Fu T."/>
            <person name="Tang G."/>
            <person name="Zhang D."/>
            <person name="Sun W.-H."/>
            <person name="Liu D.-K."/>
            <person name="Li Y."/>
            <person name="Chen G.-Z."/>
            <person name="Liu X.-D."/>
            <person name="Liao X.-Y."/>
            <person name="Jiang Y.-T."/>
            <person name="Yu X."/>
            <person name="Hao Y."/>
            <person name="Huang J."/>
            <person name="Zhao X.-W."/>
            <person name="Ke S."/>
            <person name="Chen Y.-Y."/>
            <person name="Wu W.-L."/>
            <person name="Hsu J.-L."/>
            <person name="Lin Y.-F."/>
            <person name="Huang M.-D."/>
            <person name="Li C.-Y."/>
            <person name="Huang L."/>
            <person name="Wang Z.-W."/>
            <person name="Zhao X."/>
            <person name="Zhong W.-Y."/>
            <person name="Peng D.-H."/>
            <person name="Ahmad S."/>
            <person name="Lan S."/>
            <person name="Zhang J.-S."/>
            <person name="Tsai W.-C."/>
            <person name="Van De Peer Y."/>
            <person name="Liu Z.-J."/>
        </authorList>
    </citation>
    <scope>NUCLEOTIDE SEQUENCE</scope>
    <source>
        <strain evidence="10">SCP</strain>
        <tissue evidence="10">Leaves</tissue>
    </source>
</reference>
<feature type="compositionally biased region" description="Polar residues" evidence="7">
    <location>
        <begin position="127"/>
        <end position="138"/>
    </location>
</feature>
<reference evidence="10" key="1">
    <citation type="journal article" date="2023" name="Nat. Commun.">
        <title>Diploid and tetraploid genomes of Acorus and the evolution of monocots.</title>
        <authorList>
            <person name="Ma L."/>
            <person name="Liu K.W."/>
            <person name="Li Z."/>
            <person name="Hsiao Y.Y."/>
            <person name="Qi Y."/>
            <person name="Fu T."/>
            <person name="Tang G.D."/>
            <person name="Zhang D."/>
            <person name="Sun W.H."/>
            <person name="Liu D.K."/>
            <person name="Li Y."/>
            <person name="Chen G.Z."/>
            <person name="Liu X.D."/>
            <person name="Liao X.Y."/>
            <person name="Jiang Y.T."/>
            <person name="Yu X."/>
            <person name="Hao Y."/>
            <person name="Huang J."/>
            <person name="Zhao X.W."/>
            <person name="Ke S."/>
            <person name="Chen Y.Y."/>
            <person name="Wu W.L."/>
            <person name="Hsu J.L."/>
            <person name="Lin Y.F."/>
            <person name="Huang M.D."/>
            <person name="Li C.Y."/>
            <person name="Huang L."/>
            <person name="Wang Z.W."/>
            <person name="Zhao X."/>
            <person name="Zhong W.Y."/>
            <person name="Peng D.H."/>
            <person name="Ahmad S."/>
            <person name="Lan S."/>
            <person name="Zhang J.S."/>
            <person name="Tsai W.C."/>
            <person name="Van de Peer Y."/>
            <person name="Liu Z.J."/>
        </authorList>
    </citation>
    <scope>NUCLEOTIDE SEQUENCE</scope>
    <source>
        <strain evidence="10">SCP</strain>
    </source>
</reference>
<evidence type="ECO:0000256" key="3">
    <source>
        <dbReference type="ARBA" id="ARBA00022771"/>
    </source>
</evidence>
<organism evidence="10 11">
    <name type="scientific">Acorus gramineus</name>
    <name type="common">Dwarf sweet flag</name>
    <dbReference type="NCBI Taxonomy" id="55184"/>
    <lineage>
        <taxon>Eukaryota</taxon>
        <taxon>Viridiplantae</taxon>
        <taxon>Streptophyta</taxon>
        <taxon>Embryophyta</taxon>
        <taxon>Tracheophyta</taxon>
        <taxon>Spermatophyta</taxon>
        <taxon>Magnoliopsida</taxon>
        <taxon>Liliopsida</taxon>
        <taxon>Acoraceae</taxon>
        <taxon>Acorus</taxon>
    </lineage>
</organism>
<feature type="region of interest" description="Disordered" evidence="7">
    <location>
        <begin position="282"/>
        <end position="345"/>
    </location>
</feature>
<feature type="compositionally biased region" description="Basic and acidic residues" evidence="7">
    <location>
        <begin position="139"/>
        <end position="169"/>
    </location>
</feature>
<dbReference type="InterPro" id="IPR054292">
    <property type="entry name" value="DUF7028"/>
</dbReference>
<keyword evidence="3 6" id="KW-0863">Zinc-finger</keyword>
<dbReference type="Pfam" id="PF23209">
    <property type="entry name" value="IDM1_C"/>
    <property type="match status" value="1"/>
</dbReference>
<feature type="domain" description="N-acetyltransferase" evidence="9">
    <location>
        <begin position="641"/>
        <end position="782"/>
    </location>
</feature>
<dbReference type="EMBL" id="JAUJYN010000005">
    <property type="protein sequence ID" value="KAK1272116.1"/>
    <property type="molecule type" value="Genomic_DNA"/>
</dbReference>
<dbReference type="InterPro" id="IPR019787">
    <property type="entry name" value="Znf_PHD-finger"/>
</dbReference>
<accession>A0AAV9B6Z2</accession>
<comment type="subcellular location">
    <subcellularLocation>
        <location evidence="1">Nucleus</location>
    </subcellularLocation>
</comment>
<feature type="region of interest" description="Disordered" evidence="7">
    <location>
        <begin position="856"/>
        <end position="875"/>
    </location>
</feature>
<dbReference type="GO" id="GO:0003714">
    <property type="term" value="F:transcription corepressor activity"/>
    <property type="evidence" value="ECO:0007669"/>
    <property type="project" value="InterPro"/>
</dbReference>
<dbReference type="CDD" id="cd04301">
    <property type="entry name" value="NAT_SF"/>
    <property type="match status" value="1"/>
</dbReference>
<dbReference type="InterPro" id="IPR042163">
    <property type="entry name" value="PHF12"/>
</dbReference>
<evidence type="ECO:0000256" key="7">
    <source>
        <dbReference type="SAM" id="MobiDB-lite"/>
    </source>
</evidence>
<keyword evidence="11" id="KW-1185">Reference proteome</keyword>
<feature type="region of interest" description="Disordered" evidence="7">
    <location>
        <begin position="1135"/>
        <end position="1162"/>
    </location>
</feature>
<dbReference type="InterPro" id="IPR056511">
    <property type="entry name" value="IDM1_C"/>
</dbReference>
<evidence type="ECO:0000256" key="4">
    <source>
        <dbReference type="ARBA" id="ARBA00022833"/>
    </source>
</evidence>
<evidence type="ECO:0000256" key="1">
    <source>
        <dbReference type="ARBA" id="ARBA00004123"/>
    </source>
</evidence>
<proteinExistence type="predicted"/>
<dbReference type="PROSITE" id="PS51186">
    <property type="entry name" value="GNAT"/>
    <property type="match status" value="1"/>
</dbReference>
<dbReference type="Gene3D" id="3.40.630.30">
    <property type="match status" value="1"/>
</dbReference>
<sequence length="1728" mass="189929">MEEGTEKPLKVLRTSLRGRKRRLDPEELDSESDGIQRVVYVPDSGGKSLVVRRKSPVKREAGIDRRRGKGPIFGRKRSSDEDYEKPKRGRGRPPKKLRRGLRVQGKSVVLKPEKMYIRRGVREIRKNSVSSPNVSSGDVSERPKSREKSAKKQFLEKNRTREPEVEPVKAEVTPPVKGRENGRMTEKQNLRERMKEMLLSLGWEIDMRPRNGKDYEDQVYISPPPKRRGHWSILNAYYALLEEHGCTIQDVEEQVLNGKVLPFMIIPREELALLKRNQVKKRVSKKWQEQPEKKGKDGRGRKRKAKYEENRKDTKRRKVKEDYEDDSFVSSRKETSRAGKAKRVSGDKGRVFQGRRCRLLVRGSNQNEDAVSDDYVLFDGKRTVLSWMIDLGVILENGKVKYMNRRRTRAVHEGSITRDGINCMCCSKIVTVSKFEVHAGSKLCQPYENIFVDGVEHSLLQCQQDAWNKQEESERCGFYTIDTGGDDPNDDTCIICGDGGDLICCDSCPSTFHQSCLGIKVLPSGDWHCPNCSCRFCGEADSSSNHGNSLTNLPLRSCGQCQEKFHQKCISEANGVSRSSTSPFCGKHCRKLFGKVQKLLGVQHPLEAGFSWTLIKRFDEDSKVSLPGHALRAECNSKLAVALTVMDECFLPIIDQRSGINLIHNVLYNCGSNFNRLDYSGFYTMVLEREDEIISVATIRIHGTRLAEMPFIGTRIMYRRQGMCRRLMNAIETVLRSLNVEKLVIPAISELFDTWTMMFGFKPLEETHKQEMKSISMLVFPFTDMLHKPLLKKDLDEESPMPIADGKKTEVKSSTKPEMANNSNVLPPSGHDSHSLDKMCELHQPTVKIVDDGAISDDQKVNDHSGMETKSYTGSVDSHLQTLHGGILNHSHEVKIETDGIQPINESGDADVFGGKSVHGKAEHPDGVPEANPDEATHLNSSELQTAGPVPDGQSSKESFHAVTVDAADTKPEYRAPEEASGNHTSGAISDASILVASDSLFASHIELEAKVVEDSRHTAIEDSSFQVDNGEKDEVFSHSSVVVANLSHTACLEFEIRDGMNAGHYASKTSSEKFDDTSVENKALSDCYVAVGNEFRTVCPNEVNVTMGEDSVHHPDGVLEANPDEATCLNSSELLTAGPVPDGQSSEESFHTATEDSSFQVDNGEKDEVFSHFSVVVANLSHTACPEFEIRDGMNSGHYASKTSSEKFDDTSVENKALSHCYVAVGNEFCTVCPNDVNVTMGEDSVHHPDGVLETNPDEASHLNSSELLTAGPVPDGQSSEESFHAVTVDAADTKPEYRASEEASGNHTSGVISDSSILVASESLPASHNELEAAVGEDSGHTAMGDSSFQVDNGINDEVFSHSSVLVANLSHTACPEFETSDGMNSGHYASKTSSEKFDDTSVENKAPSHSYVAVGYEFCTVCPNEVNVTMGEDPVHHELINTLRVNNEVAFAEDGSSGGGSGDNTMVPTMCSRSSVNIESSAAVSVELDTYAGNECMVDGMHENKAIAAVATTVAATEQAVDTAMVHVPSSDTASGEKAQVSSGNFSSLDPQTEIQISSTVCEHNVPDSDGSVAHDDSKLLDETKHTNSTSEMHINDKHTLTNGCLESPVQKVSTCLSGEGTELDHRETNNQGIGLEHNSCTLTVRHVQNHVESKSIVADADLHIDKGEVLHGAQLEIEATMVNHIDSTRLCDDGARDLNGLKDKAVSMESDVCASVGDERLSYR</sequence>
<evidence type="ECO:0000259" key="9">
    <source>
        <dbReference type="PROSITE" id="PS51186"/>
    </source>
</evidence>
<dbReference type="GO" id="GO:0005634">
    <property type="term" value="C:nucleus"/>
    <property type="evidence" value="ECO:0007669"/>
    <property type="project" value="UniProtKB-SubCell"/>
</dbReference>
<evidence type="ECO:0008006" key="12">
    <source>
        <dbReference type="Google" id="ProtNLM"/>
    </source>
</evidence>
<dbReference type="Pfam" id="PF22970">
    <property type="entry name" value="DUF7028"/>
    <property type="match status" value="1"/>
</dbReference>
<dbReference type="InterPro" id="IPR019786">
    <property type="entry name" value="Zinc_finger_PHD-type_CS"/>
</dbReference>
<feature type="compositionally biased region" description="Basic and acidic residues" evidence="7">
    <location>
        <begin position="805"/>
        <end position="815"/>
    </location>
</feature>
<evidence type="ECO:0000259" key="8">
    <source>
        <dbReference type="PROSITE" id="PS50016"/>
    </source>
</evidence>
<feature type="region of interest" description="Disordered" evidence="7">
    <location>
        <begin position="902"/>
        <end position="936"/>
    </location>
</feature>
<dbReference type="InterPro" id="IPR000182">
    <property type="entry name" value="GNAT_dom"/>
</dbReference>
<dbReference type="SMART" id="SM00249">
    <property type="entry name" value="PHD"/>
    <property type="match status" value="2"/>
</dbReference>